<evidence type="ECO:0000256" key="8">
    <source>
        <dbReference type="ARBA" id="ARBA00023239"/>
    </source>
</evidence>
<evidence type="ECO:0000313" key="11">
    <source>
        <dbReference type="Proteomes" id="UP001302806"/>
    </source>
</evidence>
<dbReference type="EMBL" id="CP134537">
    <property type="protein sequence ID" value="WNH10765.1"/>
    <property type="molecule type" value="Genomic_DNA"/>
</dbReference>
<dbReference type="SUPFAM" id="SSF51658">
    <property type="entry name" value="Xylose isomerase-like"/>
    <property type="match status" value="1"/>
</dbReference>
<dbReference type="RefSeq" id="WP_415867001.1">
    <property type="nucleotide sequence ID" value="NZ_CP134537.1"/>
</dbReference>
<evidence type="ECO:0000256" key="1">
    <source>
        <dbReference type="ARBA" id="ARBA00001794"/>
    </source>
</evidence>
<dbReference type="Proteomes" id="UP001302806">
    <property type="component" value="Chromosome"/>
</dbReference>
<dbReference type="Gene3D" id="3.20.20.150">
    <property type="entry name" value="Divalent-metal-dependent TIM barrel enzymes"/>
    <property type="match status" value="1"/>
</dbReference>
<dbReference type="EC" id="4.2.1.8" evidence="5 9"/>
<sequence length="403" mass="45664">MELTKTLRWFGEKDPISLKEIAQTGATGIVTALHHIPNGEVWSVDEILKTKNNIESHGLTWDVVESLPVHEDIKKGSPNREKLIANYKQSIKNLGACGVKIICYNFMPVLDWARTNIQYVLENGAEAMYFDKNLFSAFDLFLLKRPNAEKDYTEQEIKEAKIIFDRLSEEEKDKLGYNIIVKTQSFIDGAVKEGEKNYLNIFNELLAAYNGIDKNKLRDNFSYFLNEVIEVAEESGVCLAVHPDDPPFPLLGLPRIVSCDEDFEWLAKACPSLNNGITFCSGSLGARTDNNLSSIFKKHASRVHFLHLRSTKLLSNGDFYETNHLEGSITSLMKAIVEEQINRKQNGRLDFNIPMRPDHGHKILNDFERESNPGYPLIGRVKGLAELSGLELGMKYLLENKSH</sequence>
<proteinExistence type="inferred from homology"/>
<evidence type="ECO:0000256" key="6">
    <source>
        <dbReference type="ARBA" id="ARBA00023004"/>
    </source>
</evidence>
<comment type="function">
    <text evidence="2 9">Catalyzes the dehydration of D-mannonate.</text>
</comment>
<dbReference type="InterPro" id="IPR004628">
    <property type="entry name" value="Man_deHydtase"/>
</dbReference>
<keyword evidence="7 9" id="KW-0464">Manganese</keyword>
<dbReference type="InterPro" id="IPR036237">
    <property type="entry name" value="Xyl_isomerase-like_sf"/>
</dbReference>
<dbReference type="NCBIfam" id="NF003027">
    <property type="entry name" value="PRK03906.1"/>
    <property type="match status" value="1"/>
</dbReference>
<accession>A0ABY9XXT3</accession>
<dbReference type="PIRSF" id="PIRSF016049">
    <property type="entry name" value="Man_dehyd"/>
    <property type="match status" value="1"/>
</dbReference>
<gene>
    <name evidence="9 10" type="primary">uxuA</name>
    <name evidence="10" type="ORF">RHP51_09070</name>
</gene>
<comment type="pathway">
    <text evidence="3 9">Carbohydrate metabolism; pentose and glucuronate interconversion.</text>
</comment>
<organism evidence="10 11">
    <name type="scientific">Thalassobellus suaedae</name>
    <dbReference type="NCBI Taxonomy" id="3074124"/>
    <lineage>
        <taxon>Bacteria</taxon>
        <taxon>Pseudomonadati</taxon>
        <taxon>Bacteroidota</taxon>
        <taxon>Flavobacteriia</taxon>
        <taxon>Flavobacteriales</taxon>
        <taxon>Flavobacteriaceae</taxon>
        <taxon>Thalassobellus</taxon>
    </lineage>
</organism>
<dbReference type="HAMAP" id="MF_00106">
    <property type="entry name" value="UxuA"/>
    <property type="match status" value="1"/>
</dbReference>
<dbReference type="GO" id="GO:0008927">
    <property type="term" value="F:mannonate dehydratase activity"/>
    <property type="evidence" value="ECO:0007669"/>
    <property type="project" value="UniProtKB-EC"/>
</dbReference>
<reference evidence="10 11" key="1">
    <citation type="submission" date="2023-09" db="EMBL/GenBank/DDBJ databases">
        <title>Thalassobella suaedae gen. nov., sp. nov., a marine bacterium of the family Flavobacteriaceae isolated from a halophyte Suaeda japonica.</title>
        <authorList>
            <person name="Lee S.Y."/>
            <person name="Hwang C.Y."/>
        </authorList>
    </citation>
    <scope>NUCLEOTIDE SEQUENCE [LARGE SCALE GENOMIC DNA]</scope>
    <source>
        <strain evidence="10 11">HL-DH14</strain>
    </source>
</reference>
<evidence type="ECO:0000313" key="10">
    <source>
        <dbReference type="EMBL" id="WNH10765.1"/>
    </source>
</evidence>
<dbReference type="PANTHER" id="PTHR30387">
    <property type="entry name" value="MANNONATE DEHYDRATASE"/>
    <property type="match status" value="1"/>
</dbReference>
<evidence type="ECO:0000256" key="3">
    <source>
        <dbReference type="ARBA" id="ARBA00004892"/>
    </source>
</evidence>
<comment type="similarity">
    <text evidence="4 9">Belongs to the mannonate dehydratase family.</text>
</comment>
<evidence type="ECO:0000256" key="5">
    <source>
        <dbReference type="ARBA" id="ARBA00012927"/>
    </source>
</evidence>
<evidence type="ECO:0000256" key="9">
    <source>
        <dbReference type="HAMAP-Rule" id="MF_00106"/>
    </source>
</evidence>
<evidence type="ECO:0000256" key="4">
    <source>
        <dbReference type="ARBA" id="ARBA00007389"/>
    </source>
</evidence>
<name>A0ABY9XXT3_9FLAO</name>
<evidence type="ECO:0000256" key="2">
    <source>
        <dbReference type="ARBA" id="ARBA00002713"/>
    </source>
</evidence>
<keyword evidence="6 9" id="KW-0408">Iron</keyword>
<dbReference type="NCBIfam" id="TIGR00695">
    <property type="entry name" value="uxuA"/>
    <property type="match status" value="1"/>
</dbReference>
<dbReference type="PANTHER" id="PTHR30387:SF2">
    <property type="entry name" value="MANNONATE DEHYDRATASE"/>
    <property type="match status" value="1"/>
</dbReference>
<protein>
    <recommendedName>
        <fullName evidence="5 9">Mannonate dehydratase</fullName>
        <ecNumber evidence="5 9">4.2.1.8</ecNumber>
    </recommendedName>
    <alternativeName>
        <fullName evidence="9">D-mannonate hydro-lyase</fullName>
    </alternativeName>
</protein>
<evidence type="ECO:0000256" key="7">
    <source>
        <dbReference type="ARBA" id="ARBA00023211"/>
    </source>
</evidence>
<comment type="catalytic activity">
    <reaction evidence="1 9">
        <text>D-mannonate = 2-dehydro-3-deoxy-D-gluconate + H2O</text>
        <dbReference type="Rhea" id="RHEA:20097"/>
        <dbReference type="ChEBI" id="CHEBI:15377"/>
        <dbReference type="ChEBI" id="CHEBI:17767"/>
        <dbReference type="ChEBI" id="CHEBI:57990"/>
        <dbReference type="EC" id="4.2.1.8"/>
    </reaction>
</comment>
<keyword evidence="8 9" id="KW-0456">Lyase</keyword>
<dbReference type="Pfam" id="PF03786">
    <property type="entry name" value="UxuA"/>
    <property type="match status" value="1"/>
</dbReference>
<comment type="cofactor">
    <cofactor evidence="9">
        <name>Fe(2+)</name>
        <dbReference type="ChEBI" id="CHEBI:29033"/>
    </cofactor>
    <cofactor evidence="9">
        <name>Mn(2+)</name>
        <dbReference type="ChEBI" id="CHEBI:29035"/>
    </cofactor>
</comment>